<dbReference type="PANTHER" id="PTHR43861">
    <property type="entry name" value="TRANS-ACONITATE 2-METHYLTRANSFERASE-RELATED"/>
    <property type="match status" value="1"/>
</dbReference>
<dbReference type="GO" id="GO:0016740">
    <property type="term" value="F:transferase activity"/>
    <property type="evidence" value="ECO:0007669"/>
    <property type="project" value="UniProtKB-KW"/>
</dbReference>
<keyword evidence="1" id="KW-0808">Transferase</keyword>
<dbReference type="EMBL" id="NOZQ01000184">
    <property type="protein sequence ID" value="OYD14429.1"/>
    <property type="molecule type" value="Genomic_DNA"/>
</dbReference>
<name>A0A235BQY1_UNCW3</name>
<evidence type="ECO:0000313" key="4">
    <source>
        <dbReference type="Proteomes" id="UP000215215"/>
    </source>
</evidence>
<evidence type="ECO:0000313" key="3">
    <source>
        <dbReference type="EMBL" id="OYD14429.1"/>
    </source>
</evidence>
<comment type="caution">
    <text evidence="3">The sequence shown here is derived from an EMBL/GenBank/DDBJ whole genome shotgun (WGS) entry which is preliminary data.</text>
</comment>
<gene>
    <name evidence="3" type="ORF">CH333_08095</name>
</gene>
<dbReference type="Proteomes" id="UP000215215">
    <property type="component" value="Unassembled WGS sequence"/>
</dbReference>
<evidence type="ECO:0000256" key="1">
    <source>
        <dbReference type="ARBA" id="ARBA00022679"/>
    </source>
</evidence>
<reference evidence="3 4" key="1">
    <citation type="submission" date="2017-07" db="EMBL/GenBank/DDBJ databases">
        <title>Recovery of genomes from metagenomes via a dereplication, aggregation, and scoring strategy.</title>
        <authorList>
            <person name="Sieber C.M."/>
            <person name="Probst A.J."/>
            <person name="Sharrar A."/>
            <person name="Thomas B.C."/>
            <person name="Hess M."/>
            <person name="Tringe S.G."/>
            <person name="Banfield J.F."/>
        </authorList>
    </citation>
    <scope>NUCLEOTIDE SEQUENCE [LARGE SCALE GENOMIC DNA]</scope>
    <source>
        <strain evidence="3">JGI_Cruoil_03_44_89</strain>
    </source>
</reference>
<dbReference type="Gene3D" id="3.40.50.150">
    <property type="entry name" value="Vaccinia Virus protein VP39"/>
    <property type="match status" value="1"/>
</dbReference>
<dbReference type="Pfam" id="PF13649">
    <property type="entry name" value="Methyltransf_25"/>
    <property type="match status" value="1"/>
</dbReference>
<evidence type="ECO:0000259" key="2">
    <source>
        <dbReference type="Pfam" id="PF13649"/>
    </source>
</evidence>
<accession>A0A235BQY1</accession>
<dbReference type="CDD" id="cd02440">
    <property type="entry name" value="AdoMet_MTases"/>
    <property type="match status" value="1"/>
</dbReference>
<sequence length="182" mass="21184">MEWWKSFFDEPYGEAILESFEERASGEVDFIEDVLSLPKNAKILDLCCGLGRHSIELAKRGYEVTGVDVTSQYLETARTKAKEKGVEIDFIESDMRNISFYEEFDAVINMFTSFGFFEEENYNLKVLQNVSNALKPKGKFLIDVINRDWIIKNYKERDWRESGEGLVLEVRKFDLARSINYG</sequence>
<dbReference type="AlphaFoldDB" id="A0A235BQY1"/>
<protein>
    <recommendedName>
        <fullName evidence="2">Methyltransferase domain-containing protein</fullName>
    </recommendedName>
</protein>
<proteinExistence type="predicted"/>
<feature type="non-terminal residue" evidence="3">
    <location>
        <position position="182"/>
    </location>
</feature>
<dbReference type="InterPro" id="IPR029063">
    <property type="entry name" value="SAM-dependent_MTases_sf"/>
</dbReference>
<organism evidence="3 4">
    <name type="scientific">candidate division WOR-3 bacterium JGI_Cruoil_03_44_89</name>
    <dbReference type="NCBI Taxonomy" id="1973748"/>
    <lineage>
        <taxon>Bacteria</taxon>
        <taxon>Bacteria division WOR-3</taxon>
    </lineage>
</organism>
<dbReference type="InterPro" id="IPR041698">
    <property type="entry name" value="Methyltransf_25"/>
</dbReference>
<dbReference type="SUPFAM" id="SSF53335">
    <property type="entry name" value="S-adenosyl-L-methionine-dependent methyltransferases"/>
    <property type="match status" value="1"/>
</dbReference>
<feature type="domain" description="Methyltransferase" evidence="2">
    <location>
        <begin position="43"/>
        <end position="138"/>
    </location>
</feature>